<keyword evidence="1" id="KW-0233">DNA recombination</keyword>
<dbReference type="SUPFAM" id="SSF56349">
    <property type="entry name" value="DNA breaking-rejoining enzymes"/>
    <property type="match status" value="1"/>
</dbReference>
<evidence type="ECO:0000313" key="3">
    <source>
        <dbReference type="EMBL" id="AEB83296.1"/>
    </source>
</evidence>
<dbReference type="GO" id="GO:0006310">
    <property type="term" value="P:DNA recombination"/>
    <property type="evidence" value="ECO:0007669"/>
    <property type="project" value="UniProtKB-KW"/>
</dbReference>
<dbReference type="GO" id="GO:0015074">
    <property type="term" value="P:DNA integration"/>
    <property type="evidence" value="ECO:0007669"/>
    <property type="project" value="InterPro"/>
</dbReference>
<protein>
    <submittedName>
        <fullName evidence="3">Phage integrase family protein</fullName>
    </submittedName>
</protein>
<reference evidence="3 4" key="2">
    <citation type="submission" date="2011-04" db="EMBL/GenBank/DDBJ databases">
        <title>Complete sequence of chromosome of Alicycliphilus denitrificans K601.</title>
        <authorList>
            <consortium name="US DOE Joint Genome Institute"/>
            <person name="Lucas S."/>
            <person name="Han J."/>
            <person name="Lapidus A."/>
            <person name="Cheng J.-F."/>
            <person name="Goodwin L."/>
            <person name="Pitluck S."/>
            <person name="Peters L."/>
            <person name="Zeytun A."/>
            <person name="Detter J.C."/>
            <person name="Han C."/>
            <person name="Tapia R."/>
            <person name="Land M."/>
            <person name="Hauser L."/>
            <person name="Kyrpides N."/>
            <person name="Ivanova N."/>
            <person name="Mikhailova N."/>
            <person name="Pagani I."/>
            <person name="Oosterkamp M."/>
            <person name="Pieper D."/>
            <person name="van Berkel W."/>
            <person name="Langenhoff A."/>
            <person name="Smidt H."/>
            <person name="Stams A."/>
            <person name="Woyke T."/>
        </authorList>
    </citation>
    <scope>NUCLEOTIDE SEQUENCE [LARGE SCALE GENOMIC DNA]</scope>
    <source>
        <strain evidence="4">DSM 14773 / CIP 107495 / K601</strain>
    </source>
</reference>
<dbReference type="AlphaFoldDB" id="F4G8L9"/>
<dbReference type="EMBL" id="CP002657">
    <property type="protein sequence ID" value="AEB83296.1"/>
    <property type="molecule type" value="Genomic_DNA"/>
</dbReference>
<gene>
    <name evidence="3" type="ordered locus">Alide2_0884</name>
</gene>
<organism evidence="3 4">
    <name type="scientific">Alicycliphilus denitrificans (strain DSM 14773 / CIP 107495 / K601)</name>
    <dbReference type="NCBI Taxonomy" id="596154"/>
    <lineage>
        <taxon>Bacteria</taxon>
        <taxon>Pseudomonadati</taxon>
        <taxon>Pseudomonadota</taxon>
        <taxon>Betaproteobacteria</taxon>
        <taxon>Burkholderiales</taxon>
        <taxon>Comamonadaceae</taxon>
        <taxon>Alicycliphilus</taxon>
    </lineage>
</organism>
<reference evidence="3 4" key="1">
    <citation type="journal article" date="2011" name="J. Bacteriol.">
        <title>Genome Sequences of Alicycliphilus denitrificans Strains BC and K601T.</title>
        <authorList>
            <person name="Oosterkamp M.J."/>
            <person name="Veuskens T."/>
            <person name="Plugge C.M."/>
            <person name="Langenhoff A.A."/>
            <person name="Gerritse J."/>
            <person name="van Berkel W.J."/>
            <person name="Pieper D.H."/>
            <person name="Junca H."/>
            <person name="Goodwin L.A."/>
            <person name="Daligault H.E."/>
            <person name="Bruce D.C."/>
            <person name="Detter J.C."/>
            <person name="Tapia R."/>
            <person name="Han C.S."/>
            <person name="Land M.L."/>
            <person name="Hauser L.J."/>
            <person name="Smidt H."/>
            <person name="Stams A.J."/>
        </authorList>
    </citation>
    <scope>NUCLEOTIDE SEQUENCE [LARGE SCALE GENOMIC DNA]</scope>
    <source>
        <strain evidence="4">DSM 14773 / CIP 107495 / K601</strain>
    </source>
</reference>
<dbReference type="HOGENOM" id="CLU_059690_0_0_4"/>
<feature type="region of interest" description="Disordered" evidence="2">
    <location>
        <begin position="351"/>
        <end position="389"/>
    </location>
</feature>
<keyword evidence="4" id="KW-1185">Reference proteome</keyword>
<dbReference type="InterPro" id="IPR013762">
    <property type="entry name" value="Integrase-like_cat_sf"/>
</dbReference>
<dbReference type="KEGG" id="adk:Alide2_0884"/>
<sequence length="389" mass="43912">MHHASVPNPLLIPFNPRARARGTPAGFPMPSARLSCTRGRMNELLFKMQELLNHCQAVLNAMRSSDIQEQRSTSYKTKVEYKRQAQQLLQRALIVDGGLFAVVQSTTRISTFRKRLVALEHFLGSQQEQLAREMSAPVMPAAEILHLRFFLHLKHLQALQRLRQEGMAGERAKRRSKRQSLAGLPANWRIDLCKRAVGGRYLFSLIVLTLTGCRPSELVDGIDVWRGKDEVTGKLLIHFRIRGAKVKGSQGQPLRTISYDSNDPHPLVVVVNELLDTQPEPRVFAQVRSAVNLTVEIRRLARSLWPNHRQPITAYCFRHQFAADLKANGDDEATCRGLGHISAETRRLYGTAGQASKGHRLRPLQIDAERPVKPRPSGPRTKRRGEPKP</sequence>
<dbReference type="InterPro" id="IPR011010">
    <property type="entry name" value="DNA_brk_join_enz"/>
</dbReference>
<dbReference type="eggNOG" id="COG0582">
    <property type="taxonomic scope" value="Bacteria"/>
</dbReference>
<proteinExistence type="predicted"/>
<dbReference type="Proteomes" id="UP000007938">
    <property type="component" value="Chromosome"/>
</dbReference>
<dbReference type="GO" id="GO:0003677">
    <property type="term" value="F:DNA binding"/>
    <property type="evidence" value="ECO:0007669"/>
    <property type="project" value="InterPro"/>
</dbReference>
<evidence type="ECO:0000313" key="4">
    <source>
        <dbReference type="Proteomes" id="UP000007938"/>
    </source>
</evidence>
<evidence type="ECO:0000256" key="2">
    <source>
        <dbReference type="SAM" id="MobiDB-lite"/>
    </source>
</evidence>
<evidence type="ECO:0000256" key="1">
    <source>
        <dbReference type="ARBA" id="ARBA00023172"/>
    </source>
</evidence>
<accession>F4G8L9</accession>
<dbReference type="Gene3D" id="1.10.443.10">
    <property type="entry name" value="Intergrase catalytic core"/>
    <property type="match status" value="1"/>
</dbReference>
<name>F4G8L9_ALIDK</name>